<evidence type="ECO:0000313" key="2">
    <source>
        <dbReference type="Proteomes" id="UP000789405"/>
    </source>
</evidence>
<accession>A0A9N9K905</accession>
<dbReference type="OrthoDB" id="2379948at2759"/>
<dbReference type="Proteomes" id="UP000789405">
    <property type="component" value="Unassembled WGS sequence"/>
</dbReference>
<evidence type="ECO:0000313" key="1">
    <source>
        <dbReference type="EMBL" id="CAG8815116.1"/>
    </source>
</evidence>
<keyword evidence="2" id="KW-1185">Reference proteome</keyword>
<comment type="caution">
    <text evidence="1">The sequence shown here is derived from an EMBL/GenBank/DDBJ whole genome shotgun (WGS) entry which is preliminary data.</text>
</comment>
<name>A0A9N9K905_9GLOM</name>
<feature type="non-terminal residue" evidence="1">
    <location>
        <position position="131"/>
    </location>
</feature>
<feature type="non-terminal residue" evidence="1">
    <location>
        <position position="1"/>
    </location>
</feature>
<dbReference type="EMBL" id="CAJVPY010052133">
    <property type="protein sequence ID" value="CAG8815116.1"/>
    <property type="molecule type" value="Genomic_DNA"/>
</dbReference>
<dbReference type="AlphaFoldDB" id="A0A9N9K905"/>
<sequence length="131" mass="15353">LLSKQLKHELKTYYIAGRLPTKPLNLPQRMESGWGETNSSFIFSMENGKTLENCMISRVTSPERAIWNAPRNPCFSHDLQWFKGKLKQSSYEKKIYDSEEFVMVDIEIYRVVKKNENDNSTEIMEIDNVNN</sequence>
<reference evidence="1" key="1">
    <citation type="submission" date="2021-06" db="EMBL/GenBank/DDBJ databases">
        <authorList>
            <person name="Kallberg Y."/>
            <person name="Tangrot J."/>
            <person name="Rosling A."/>
        </authorList>
    </citation>
    <scope>NUCLEOTIDE SEQUENCE</scope>
    <source>
        <strain evidence="1">MA453B</strain>
    </source>
</reference>
<organism evidence="1 2">
    <name type="scientific">Dentiscutata erythropus</name>
    <dbReference type="NCBI Taxonomy" id="1348616"/>
    <lineage>
        <taxon>Eukaryota</taxon>
        <taxon>Fungi</taxon>
        <taxon>Fungi incertae sedis</taxon>
        <taxon>Mucoromycota</taxon>
        <taxon>Glomeromycotina</taxon>
        <taxon>Glomeromycetes</taxon>
        <taxon>Diversisporales</taxon>
        <taxon>Gigasporaceae</taxon>
        <taxon>Dentiscutata</taxon>
    </lineage>
</organism>
<proteinExistence type="predicted"/>
<gene>
    <name evidence="1" type="ORF">DERYTH_LOCUS26066</name>
</gene>
<protein>
    <submittedName>
        <fullName evidence="1">25446_t:CDS:1</fullName>
    </submittedName>
</protein>